<dbReference type="GO" id="GO:0016853">
    <property type="term" value="F:isomerase activity"/>
    <property type="evidence" value="ECO:0007669"/>
    <property type="project" value="UniProtKB-KW"/>
</dbReference>
<evidence type="ECO:0000256" key="1">
    <source>
        <dbReference type="ARBA" id="ARBA00004275"/>
    </source>
</evidence>
<comment type="similarity">
    <text evidence="12">Belongs to the enoyl-CoA hydratase/isomerase family.</text>
</comment>
<dbReference type="InterPro" id="IPR036291">
    <property type="entry name" value="NAD(P)-bd_dom_sf"/>
</dbReference>
<dbReference type="InterPro" id="IPR006108">
    <property type="entry name" value="3HC_DH_C"/>
</dbReference>
<dbReference type="EMBL" id="JWZX01000525">
    <property type="protein sequence ID" value="KOO52732.1"/>
    <property type="molecule type" value="Genomic_DNA"/>
</dbReference>
<dbReference type="InterPro" id="IPR018376">
    <property type="entry name" value="Enoyl-CoA_hyd/isom_CS"/>
</dbReference>
<name>A0A0M0LPA8_9EUKA</name>
<organism evidence="15 16">
    <name type="scientific">Chrysochromulina tobinii</name>
    <dbReference type="NCBI Taxonomy" id="1460289"/>
    <lineage>
        <taxon>Eukaryota</taxon>
        <taxon>Haptista</taxon>
        <taxon>Haptophyta</taxon>
        <taxon>Prymnesiophyceae</taxon>
        <taxon>Prymnesiales</taxon>
        <taxon>Chrysochromulinaceae</taxon>
        <taxon>Chrysochromulina</taxon>
    </lineage>
</organism>
<evidence type="ECO:0000256" key="5">
    <source>
        <dbReference type="ARBA" id="ARBA00023002"/>
    </source>
</evidence>
<keyword evidence="6" id="KW-0520">NAD</keyword>
<dbReference type="Pfam" id="PF00378">
    <property type="entry name" value="ECH_1"/>
    <property type="match status" value="1"/>
</dbReference>
<dbReference type="Pfam" id="PF02737">
    <property type="entry name" value="3HCDH_N"/>
    <property type="match status" value="1"/>
</dbReference>
<dbReference type="FunFam" id="3.40.50.720:FF:000009">
    <property type="entry name" value="Fatty oxidation complex, alpha subunit"/>
    <property type="match status" value="1"/>
</dbReference>
<keyword evidence="4" id="KW-0276">Fatty acid metabolism</keyword>
<evidence type="ECO:0000313" key="16">
    <source>
        <dbReference type="Proteomes" id="UP000037460"/>
    </source>
</evidence>
<reference evidence="16" key="1">
    <citation type="journal article" date="2015" name="PLoS Genet.">
        <title>Genome Sequence and Transcriptome Analyses of Chrysochromulina tobin: Metabolic Tools for Enhanced Algal Fitness in the Prominent Order Prymnesiales (Haptophyceae).</title>
        <authorList>
            <person name="Hovde B.T."/>
            <person name="Deodato C.R."/>
            <person name="Hunsperger H.M."/>
            <person name="Ryken S.A."/>
            <person name="Yost W."/>
            <person name="Jha R.K."/>
            <person name="Patterson J."/>
            <person name="Monnat R.J. Jr."/>
            <person name="Barlow S.B."/>
            <person name="Starkenburg S.R."/>
            <person name="Cattolico R.A."/>
        </authorList>
    </citation>
    <scope>NUCLEOTIDE SEQUENCE</scope>
    <source>
        <strain evidence="16">CCMP291</strain>
    </source>
</reference>
<dbReference type="AlphaFoldDB" id="A0A0M0LPA8"/>
<dbReference type="Proteomes" id="UP000037460">
    <property type="component" value="Unassembled WGS sequence"/>
</dbReference>
<dbReference type="GO" id="GO:0005777">
    <property type="term" value="C:peroxisome"/>
    <property type="evidence" value="ECO:0007669"/>
    <property type="project" value="UniProtKB-SubCell"/>
</dbReference>
<keyword evidence="16" id="KW-1185">Reference proteome</keyword>
<sequence length="714" mass="75577">MATSFSLRGRIALIRITRPPVNSLGLAVRKGIADGLDQAEAAKATAVVISGDGSTFPAGADIAEFASGNALAEPSLPQLVRRLTGLKMHTVAAIHGTALGGGMEVTLACQYRLMHAGAKVGLPEVHLGILPGAGGTQLLPRIVGAEMAISLMTTGRMIDAKAALAAKLVDEIIPAGEGSLADAVAERGYAFAKALGDVAVDERRVLPNRHVTMPDGTDVAAFFAGAREQVAKSSKGEVAPLAIVGCVEAAVSAGSFEKGMEHEATAFIKLASGPQAPAMQHVFAAERMIGKIRALQGVAPAPVRKAAVVGAGTMGGGIAMCFAQGGIDVTIIDRSEEALANGLAIVRANWEASARKGKLSEKRVAEYMGRLRTTTAYTDEGVTDADVVVEAAFERMAIKKEIFGALDTHCKPGALLATNTSTLDIDEIASSTRRPEAVVGMHFFSPANVMPLLENVAGAASSPQALATAMALGKQLRKKTVLARNCFGFIGNRMLEPYVREALYMLEEGATPAQVDAPLREFGLAMGPFQMSDLAGNDIGYNIRRDNGWTAATVNGRYWAGLADQLVEMGRLGQKTKRGWYDYSEGRTPVNDPEVEAMIVAHSAKLGRARRVLEPCEIADRALLSMANEGFKIVEEGIAQRESDVDIVYIYGYGYPRRQGGPLYWARHGREGGLAKMVEDLRKYAAAHPDVPHWKPSALLLREAGFDDAPAAKL</sequence>
<dbReference type="Gene3D" id="3.90.226.10">
    <property type="entry name" value="2-enoyl-CoA Hydratase, Chain A, domain 1"/>
    <property type="match status" value="1"/>
</dbReference>
<keyword evidence="5" id="KW-0560">Oxidoreductase</keyword>
<protein>
    <submittedName>
        <fullName evidence="15">Enoyl-hydratase</fullName>
    </submittedName>
</protein>
<dbReference type="OrthoDB" id="2018133at2759"/>
<dbReference type="CDD" id="cd06558">
    <property type="entry name" value="crotonase-like"/>
    <property type="match status" value="1"/>
</dbReference>
<comment type="pathway">
    <text evidence="2">Lipid metabolism; fatty acid beta-oxidation.</text>
</comment>
<dbReference type="InterPro" id="IPR006176">
    <property type="entry name" value="3-OHacyl-CoA_DH_NAD-bd"/>
</dbReference>
<gene>
    <name evidence="15" type="ORF">Ctob_015145</name>
</gene>
<comment type="subcellular location">
    <subcellularLocation>
        <location evidence="1">Peroxisome</location>
    </subcellularLocation>
</comment>
<keyword evidence="7" id="KW-0443">Lipid metabolism</keyword>
<dbReference type="PROSITE" id="PS00166">
    <property type="entry name" value="ENOYL_COA_HYDRATASE"/>
    <property type="match status" value="1"/>
</dbReference>
<dbReference type="InterPro" id="IPR006180">
    <property type="entry name" value="3-OHacyl-CoA_DH_CS"/>
</dbReference>
<evidence type="ECO:0000256" key="9">
    <source>
        <dbReference type="ARBA" id="ARBA00023235"/>
    </source>
</evidence>
<feature type="domain" description="3-hydroxyacyl-CoA dehydrogenase NAD binding" evidence="14">
    <location>
        <begin position="305"/>
        <end position="485"/>
    </location>
</feature>
<feature type="domain" description="3-hydroxyacyl-CoA dehydrogenase C-terminal" evidence="13">
    <location>
        <begin position="488"/>
        <end position="583"/>
    </location>
</feature>
<evidence type="ECO:0000256" key="12">
    <source>
        <dbReference type="RuleBase" id="RU003707"/>
    </source>
</evidence>
<dbReference type="Gene3D" id="1.10.1040.50">
    <property type="match status" value="1"/>
</dbReference>
<evidence type="ECO:0000256" key="11">
    <source>
        <dbReference type="ARBA" id="ARBA00023268"/>
    </source>
</evidence>
<dbReference type="Gene3D" id="3.40.50.720">
    <property type="entry name" value="NAD(P)-binding Rossmann-like Domain"/>
    <property type="match status" value="1"/>
</dbReference>
<evidence type="ECO:0000259" key="14">
    <source>
        <dbReference type="Pfam" id="PF02737"/>
    </source>
</evidence>
<comment type="caution">
    <text evidence="15">The sequence shown here is derived from an EMBL/GenBank/DDBJ whole genome shotgun (WGS) entry which is preliminary data.</text>
</comment>
<dbReference type="InterPro" id="IPR029045">
    <property type="entry name" value="ClpP/crotonase-like_dom_sf"/>
</dbReference>
<dbReference type="GO" id="GO:0006635">
    <property type="term" value="P:fatty acid beta-oxidation"/>
    <property type="evidence" value="ECO:0007669"/>
    <property type="project" value="UniProtKB-UniPathway"/>
</dbReference>
<evidence type="ECO:0000313" key="15">
    <source>
        <dbReference type="EMBL" id="KOO52732.1"/>
    </source>
</evidence>
<evidence type="ECO:0000256" key="8">
    <source>
        <dbReference type="ARBA" id="ARBA00023140"/>
    </source>
</evidence>
<dbReference type="SUPFAM" id="SSF48179">
    <property type="entry name" value="6-phosphogluconate dehydrogenase C-terminal domain-like"/>
    <property type="match status" value="2"/>
</dbReference>
<keyword evidence="9" id="KW-0413">Isomerase</keyword>
<dbReference type="GO" id="GO:0016616">
    <property type="term" value="F:oxidoreductase activity, acting on the CH-OH group of donors, NAD or NADP as acceptor"/>
    <property type="evidence" value="ECO:0007669"/>
    <property type="project" value="InterPro"/>
</dbReference>
<evidence type="ECO:0000256" key="6">
    <source>
        <dbReference type="ARBA" id="ARBA00023027"/>
    </source>
</evidence>
<dbReference type="UniPathway" id="UPA00659"/>
<comment type="similarity">
    <text evidence="3">In the N-terminal section; belongs to the enoyl-CoA hydratase/isomerase family.</text>
</comment>
<evidence type="ECO:0000256" key="3">
    <source>
        <dbReference type="ARBA" id="ARBA00008750"/>
    </source>
</evidence>
<evidence type="ECO:0000259" key="13">
    <source>
        <dbReference type="Pfam" id="PF00725"/>
    </source>
</evidence>
<keyword evidence="11" id="KW-0511">Multifunctional enzyme</keyword>
<evidence type="ECO:0000256" key="7">
    <source>
        <dbReference type="ARBA" id="ARBA00023098"/>
    </source>
</evidence>
<evidence type="ECO:0000256" key="4">
    <source>
        <dbReference type="ARBA" id="ARBA00022832"/>
    </source>
</evidence>
<accession>A0A0M0LPA8</accession>
<dbReference type="GO" id="GO:0070403">
    <property type="term" value="F:NAD+ binding"/>
    <property type="evidence" value="ECO:0007669"/>
    <property type="project" value="InterPro"/>
</dbReference>
<evidence type="ECO:0000256" key="2">
    <source>
        <dbReference type="ARBA" id="ARBA00005005"/>
    </source>
</evidence>
<dbReference type="InterPro" id="IPR008927">
    <property type="entry name" value="6-PGluconate_DH-like_C_sf"/>
</dbReference>
<dbReference type="InterPro" id="IPR001753">
    <property type="entry name" value="Enoyl-CoA_hydra/iso"/>
</dbReference>
<dbReference type="SUPFAM" id="SSF52096">
    <property type="entry name" value="ClpP/crotonase"/>
    <property type="match status" value="1"/>
</dbReference>
<dbReference type="PANTHER" id="PTHR23309">
    <property type="entry name" value="3-HYDROXYACYL-COA DEHYROGENASE"/>
    <property type="match status" value="1"/>
</dbReference>
<dbReference type="GO" id="GO:0004300">
    <property type="term" value="F:enoyl-CoA hydratase activity"/>
    <property type="evidence" value="ECO:0007669"/>
    <property type="project" value="UniProtKB-ARBA"/>
</dbReference>
<keyword evidence="8" id="KW-0576">Peroxisome</keyword>
<keyword evidence="10" id="KW-0456">Lyase</keyword>
<evidence type="ECO:0000256" key="10">
    <source>
        <dbReference type="ARBA" id="ARBA00023239"/>
    </source>
</evidence>
<dbReference type="FunFam" id="1.10.1040.50:FF:000006">
    <property type="entry name" value="Peroxisomal bifunctional enzyme"/>
    <property type="match status" value="1"/>
</dbReference>
<dbReference type="SUPFAM" id="SSF51735">
    <property type="entry name" value="NAD(P)-binding Rossmann-fold domains"/>
    <property type="match status" value="1"/>
</dbReference>
<dbReference type="PROSITE" id="PS00067">
    <property type="entry name" value="3HCDH"/>
    <property type="match status" value="1"/>
</dbReference>
<proteinExistence type="inferred from homology"/>
<dbReference type="Pfam" id="PF00725">
    <property type="entry name" value="3HCDH"/>
    <property type="match status" value="1"/>
</dbReference>